<accession>A0A397T0S7</accession>
<dbReference type="AlphaFoldDB" id="A0A397T0S7"/>
<sequence length="134" mass="15702">MISIVYKSSSESGVGTLLDNEKVFSEFLKDYYTMMLGSKKEFDDKPEDEIYQKTKFKSKSSKKLNDNTPSMKDFLKKLDKEFDDSKFTCYLSIFEEQEIHVSHLTKSSDFEYILMGITIIGCRQTLYNEAKKYE</sequence>
<dbReference type="EMBL" id="QKYT01000142">
    <property type="protein sequence ID" value="RIA91783.1"/>
    <property type="molecule type" value="Genomic_DNA"/>
</dbReference>
<dbReference type="Proteomes" id="UP000265703">
    <property type="component" value="Unassembled WGS sequence"/>
</dbReference>
<evidence type="ECO:0000313" key="2">
    <source>
        <dbReference type="Proteomes" id="UP000265703"/>
    </source>
</evidence>
<organism evidence="1 2">
    <name type="scientific">Glomus cerebriforme</name>
    <dbReference type="NCBI Taxonomy" id="658196"/>
    <lineage>
        <taxon>Eukaryota</taxon>
        <taxon>Fungi</taxon>
        <taxon>Fungi incertae sedis</taxon>
        <taxon>Mucoromycota</taxon>
        <taxon>Glomeromycotina</taxon>
        <taxon>Glomeromycetes</taxon>
        <taxon>Glomerales</taxon>
        <taxon>Glomeraceae</taxon>
        <taxon>Glomus</taxon>
    </lineage>
</organism>
<comment type="caution">
    <text evidence="1">The sequence shown here is derived from an EMBL/GenBank/DDBJ whole genome shotgun (WGS) entry which is preliminary data.</text>
</comment>
<name>A0A397T0S7_9GLOM</name>
<evidence type="ECO:0000313" key="1">
    <source>
        <dbReference type="EMBL" id="RIA91783.1"/>
    </source>
</evidence>
<reference evidence="1 2" key="1">
    <citation type="submission" date="2018-06" db="EMBL/GenBank/DDBJ databases">
        <title>Comparative genomics reveals the genomic features of Rhizophagus irregularis, R. cerebriforme, R. diaphanum and Gigaspora rosea, and their symbiotic lifestyle signature.</title>
        <authorList>
            <person name="Morin E."/>
            <person name="San Clemente H."/>
            <person name="Chen E.C.H."/>
            <person name="De La Providencia I."/>
            <person name="Hainaut M."/>
            <person name="Kuo A."/>
            <person name="Kohler A."/>
            <person name="Murat C."/>
            <person name="Tang N."/>
            <person name="Roy S."/>
            <person name="Loubradou J."/>
            <person name="Henrissat B."/>
            <person name="Grigoriev I.V."/>
            <person name="Corradi N."/>
            <person name="Roux C."/>
            <person name="Martin F.M."/>
        </authorList>
    </citation>
    <scope>NUCLEOTIDE SEQUENCE [LARGE SCALE GENOMIC DNA]</scope>
    <source>
        <strain evidence="1 2">DAOM 227022</strain>
    </source>
</reference>
<keyword evidence="2" id="KW-1185">Reference proteome</keyword>
<gene>
    <name evidence="1" type="ORF">C1645_821502</name>
</gene>
<proteinExistence type="predicted"/>
<protein>
    <submittedName>
        <fullName evidence="1">Uncharacterized protein</fullName>
    </submittedName>
</protein>